<feature type="region of interest" description="Disordered" evidence="1">
    <location>
        <begin position="57"/>
        <end position="77"/>
    </location>
</feature>
<sequence length="77" mass="8565">MGGDVKWSGTQECGKTELFVDDTTDFFHENGSSLLCMGNTITHSAKGDIGAEERSWNKTGRTKPQRVQRVTERGNLF</sequence>
<organism evidence="2">
    <name type="scientific">Candidatus Methanogaster sp. ANME-2c ERB4</name>
    <dbReference type="NCBI Taxonomy" id="2759911"/>
    <lineage>
        <taxon>Archaea</taxon>
        <taxon>Methanobacteriati</taxon>
        <taxon>Methanobacteriota</taxon>
        <taxon>Stenosarchaea group</taxon>
        <taxon>Methanomicrobia</taxon>
        <taxon>Methanosarcinales</taxon>
        <taxon>ANME-2 cluster</taxon>
        <taxon>Candidatus Methanogasteraceae</taxon>
        <taxon>Candidatus Methanogaster</taxon>
    </lineage>
</organism>
<gene>
    <name evidence="2" type="ORF">CDCKMDEO_00013</name>
</gene>
<dbReference type="EMBL" id="MT631373">
    <property type="protein sequence ID" value="QNO49168.1"/>
    <property type="molecule type" value="Genomic_DNA"/>
</dbReference>
<dbReference type="AlphaFoldDB" id="A0A7G9YMD4"/>
<protein>
    <submittedName>
        <fullName evidence="2">Uncharacterized protein</fullName>
    </submittedName>
</protein>
<accession>A0A7G9YMD4</accession>
<proteinExistence type="predicted"/>
<reference evidence="2" key="1">
    <citation type="submission" date="2020-06" db="EMBL/GenBank/DDBJ databases">
        <title>Unique genomic features of the anaerobic methanotrophic archaea.</title>
        <authorList>
            <person name="Chadwick G.L."/>
            <person name="Skennerton C.T."/>
            <person name="Laso-Perez R."/>
            <person name="Leu A.O."/>
            <person name="Speth D.R."/>
            <person name="Yu H."/>
            <person name="Morgan-Lang C."/>
            <person name="Hatzenpichler R."/>
            <person name="Goudeau D."/>
            <person name="Malmstrom R."/>
            <person name="Brazelton W.J."/>
            <person name="Woyke T."/>
            <person name="Hallam S.J."/>
            <person name="Tyson G.W."/>
            <person name="Wegener G."/>
            <person name="Boetius A."/>
            <person name="Orphan V."/>
        </authorList>
    </citation>
    <scope>NUCLEOTIDE SEQUENCE</scope>
</reference>
<evidence type="ECO:0000256" key="1">
    <source>
        <dbReference type="SAM" id="MobiDB-lite"/>
    </source>
</evidence>
<evidence type="ECO:0000313" key="2">
    <source>
        <dbReference type="EMBL" id="QNO49168.1"/>
    </source>
</evidence>
<name>A0A7G9YMD4_9EURY</name>